<dbReference type="InterPro" id="IPR001789">
    <property type="entry name" value="Sig_transdc_resp-reg_receiver"/>
</dbReference>
<evidence type="ECO:0000313" key="5">
    <source>
        <dbReference type="EMBL" id="PKD17633.1"/>
    </source>
</evidence>
<evidence type="ECO:0000259" key="4">
    <source>
        <dbReference type="PROSITE" id="PS50930"/>
    </source>
</evidence>
<dbReference type="InterPro" id="IPR011006">
    <property type="entry name" value="CheY-like_superfamily"/>
</dbReference>
<dbReference type="Pfam" id="PF00072">
    <property type="entry name" value="Response_reg"/>
    <property type="match status" value="1"/>
</dbReference>
<dbReference type="InterPro" id="IPR046947">
    <property type="entry name" value="LytR-like"/>
</dbReference>
<dbReference type="PANTHER" id="PTHR37299:SF1">
    <property type="entry name" value="STAGE 0 SPORULATION PROTEIN A HOMOLOG"/>
    <property type="match status" value="1"/>
</dbReference>
<dbReference type="SUPFAM" id="SSF52172">
    <property type="entry name" value="CheY-like"/>
    <property type="match status" value="1"/>
</dbReference>
<dbReference type="GO" id="GO:0003677">
    <property type="term" value="F:DNA binding"/>
    <property type="evidence" value="ECO:0007669"/>
    <property type="project" value="InterPro"/>
</dbReference>
<evidence type="ECO:0000256" key="1">
    <source>
        <dbReference type="PROSITE-ProRule" id="PRU00169"/>
    </source>
</evidence>
<feature type="domain" description="Response regulatory" evidence="3">
    <location>
        <begin position="2"/>
        <end position="113"/>
    </location>
</feature>
<proteinExistence type="predicted"/>
<feature type="region of interest" description="Disordered" evidence="2">
    <location>
        <begin position="115"/>
        <end position="134"/>
    </location>
</feature>
<feature type="compositionally biased region" description="Polar residues" evidence="2">
    <location>
        <begin position="123"/>
        <end position="134"/>
    </location>
</feature>
<protein>
    <submittedName>
        <fullName evidence="5">Two-component system response regulator</fullName>
    </submittedName>
</protein>
<dbReference type="InterPro" id="IPR007492">
    <property type="entry name" value="LytTR_DNA-bd_dom"/>
</dbReference>
<evidence type="ECO:0000256" key="2">
    <source>
        <dbReference type="SAM" id="MobiDB-lite"/>
    </source>
</evidence>
<evidence type="ECO:0000259" key="3">
    <source>
        <dbReference type="PROSITE" id="PS50110"/>
    </source>
</evidence>
<organism evidence="5 6">
    <name type="scientific">Salegentibacter salinarum</name>
    <dbReference type="NCBI Taxonomy" id="447422"/>
    <lineage>
        <taxon>Bacteria</taxon>
        <taxon>Pseudomonadati</taxon>
        <taxon>Bacteroidota</taxon>
        <taxon>Flavobacteriia</taxon>
        <taxon>Flavobacteriales</taxon>
        <taxon>Flavobacteriaceae</taxon>
        <taxon>Salegentibacter</taxon>
    </lineage>
</organism>
<feature type="domain" description="HTH LytTR-type" evidence="4">
    <location>
        <begin position="152"/>
        <end position="243"/>
    </location>
</feature>
<dbReference type="STRING" id="447422.SAMN05660903_01091"/>
<keyword evidence="1" id="KW-0597">Phosphoprotein</keyword>
<dbReference type="OrthoDB" id="2168082at2"/>
<dbReference type="Pfam" id="PF04397">
    <property type="entry name" value="LytTR"/>
    <property type="match status" value="1"/>
</dbReference>
<dbReference type="EMBL" id="LKTS01000034">
    <property type="protein sequence ID" value="PKD17633.1"/>
    <property type="molecule type" value="Genomic_DNA"/>
</dbReference>
<accession>A0A2N0TSB8</accession>
<dbReference type="FunFam" id="3.40.50.2300:FF:000051">
    <property type="entry name" value="Two-component response regulator yehT"/>
    <property type="match status" value="1"/>
</dbReference>
<dbReference type="PROSITE" id="PS50930">
    <property type="entry name" value="HTH_LYTTR"/>
    <property type="match status" value="1"/>
</dbReference>
<dbReference type="RefSeq" id="WP_079712221.1">
    <property type="nucleotide sequence ID" value="NZ_FUZC01000003.1"/>
</dbReference>
<dbReference type="Gene3D" id="3.40.50.2300">
    <property type="match status" value="1"/>
</dbReference>
<reference evidence="5 6" key="1">
    <citation type="submission" date="2015-10" db="EMBL/GenBank/DDBJ databases">
        <title>Draft genome sequence of Salegentibacter salinarum KCTC 12975.</title>
        <authorList>
            <person name="Lin W."/>
            <person name="Zheng Q."/>
        </authorList>
    </citation>
    <scope>NUCLEOTIDE SEQUENCE [LARGE SCALE GENOMIC DNA]</scope>
    <source>
        <strain evidence="5 6">KCTC 12975</strain>
    </source>
</reference>
<dbReference type="SMART" id="SM00448">
    <property type="entry name" value="REC"/>
    <property type="match status" value="1"/>
</dbReference>
<feature type="modified residue" description="4-aspartylphosphate" evidence="1">
    <location>
        <position position="53"/>
    </location>
</feature>
<dbReference type="GO" id="GO:0000156">
    <property type="term" value="F:phosphorelay response regulator activity"/>
    <property type="evidence" value="ECO:0007669"/>
    <property type="project" value="InterPro"/>
</dbReference>
<name>A0A2N0TSB8_9FLAO</name>
<sequence length="243" mass="27970">MKCIIIDDEPLAIDVLESYIEKIGSLEIVSKCTNPIEAINIINKEEVDLVFLDIEMPNLTGIELVKSIDKLPQFIFTTAYPQYALQGFDLNATDYLVKPIPFHRFLKAISRANERHENKRTQPETQPGSVSNNHPPVYEEDFIFIKADYENVKVYLKDICYIEGLKDYIKIHLNTGSKPLLTLSNFKGILDKLPSGKFLRVHRSYVVNIEYITALQKSRLILNNTKIPIGNTYRKEVLKRLKL</sequence>
<dbReference type="PROSITE" id="PS50110">
    <property type="entry name" value="RESPONSE_REGULATORY"/>
    <property type="match status" value="1"/>
</dbReference>
<dbReference type="SMART" id="SM00850">
    <property type="entry name" value="LytTR"/>
    <property type="match status" value="1"/>
</dbReference>
<dbReference type="Proteomes" id="UP000232673">
    <property type="component" value="Unassembled WGS sequence"/>
</dbReference>
<keyword evidence="6" id="KW-1185">Reference proteome</keyword>
<dbReference type="AlphaFoldDB" id="A0A2N0TSB8"/>
<evidence type="ECO:0000313" key="6">
    <source>
        <dbReference type="Proteomes" id="UP000232673"/>
    </source>
</evidence>
<dbReference type="PANTHER" id="PTHR37299">
    <property type="entry name" value="TRANSCRIPTIONAL REGULATOR-RELATED"/>
    <property type="match status" value="1"/>
</dbReference>
<gene>
    <name evidence="5" type="ORF">APR41_05330</name>
</gene>
<comment type="caution">
    <text evidence="5">The sequence shown here is derived from an EMBL/GenBank/DDBJ whole genome shotgun (WGS) entry which is preliminary data.</text>
</comment>
<dbReference type="Gene3D" id="2.40.50.1020">
    <property type="entry name" value="LytTr DNA-binding domain"/>
    <property type="match status" value="1"/>
</dbReference>